<organism evidence="2 3">
    <name type="scientific">Thelephora terrestris</name>
    <dbReference type="NCBI Taxonomy" id="56493"/>
    <lineage>
        <taxon>Eukaryota</taxon>
        <taxon>Fungi</taxon>
        <taxon>Dikarya</taxon>
        <taxon>Basidiomycota</taxon>
        <taxon>Agaricomycotina</taxon>
        <taxon>Agaricomycetes</taxon>
        <taxon>Thelephorales</taxon>
        <taxon>Thelephoraceae</taxon>
        <taxon>Thelephora</taxon>
    </lineage>
</organism>
<feature type="transmembrane region" description="Helical" evidence="1">
    <location>
        <begin position="20"/>
        <end position="41"/>
    </location>
</feature>
<evidence type="ECO:0000256" key="1">
    <source>
        <dbReference type="SAM" id="Phobius"/>
    </source>
</evidence>
<keyword evidence="1" id="KW-1133">Transmembrane helix</keyword>
<keyword evidence="3" id="KW-1185">Reference proteome</keyword>
<comment type="caution">
    <text evidence="2">The sequence shown here is derived from an EMBL/GenBank/DDBJ whole genome shotgun (WGS) entry which is preliminary data.</text>
</comment>
<protein>
    <submittedName>
        <fullName evidence="2">Uncharacterized protein</fullName>
    </submittedName>
</protein>
<dbReference type="EMBL" id="WIUZ02000002">
    <property type="protein sequence ID" value="KAF9791194.1"/>
    <property type="molecule type" value="Genomic_DNA"/>
</dbReference>
<evidence type="ECO:0000313" key="3">
    <source>
        <dbReference type="Proteomes" id="UP000736335"/>
    </source>
</evidence>
<sequence>MGHLPSSNPSSWMCPPLYPWRLLAFSVFFPFSRMFGFVVLLPPVTTPLDETLLVTSPKPIGSLNLSGNIRPILRRMSNLPGGLRFTKISTYSHAGDAGFFGSLSIGYDMSRGFSKFCAYQQLAATPGFLVCQAVNQVDRHSAPSCKIRNLRQITIRSQVIFVYPVGEAIPREQEDLDHLLVRL</sequence>
<evidence type="ECO:0000313" key="2">
    <source>
        <dbReference type="EMBL" id="KAF9791194.1"/>
    </source>
</evidence>
<dbReference type="AlphaFoldDB" id="A0A9P6LAV6"/>
<gene>
    <name evidence="2" type="ORF">BJ322DRAFT_1040350</name>
</gene>
<reference evidence="2" key="1">
    <citation type="journal article" date="2020" name="Nat. Commun.">
        <title>Large-scale genome sequencing of mycorrhizal fungi provides insights into the early evolution of symbiotic traits.</title>
        <authorList>
            <person name="Miyauchi S."/>
            <person name="Kiss E."/>
            <person name="Kuo A."/>
            <person name="Drula E."/>
            <person name="Kohler A."/>
            <person name="Sanchez-Garcia M."/>
            <person name="Morin E."/>
            <person name="Andreopoulos B."/>
            <person name="Barry K.W."/>
            <person name="Bonito G."/>
            <person name="Buee M."/>
            <person name="Carver A."/>
            <person name="Chen C."/>
            <person name="Cichocki N."/>
            <person name="Clum A."/>
            <person name="Culley D."/>
            <person name="Crous P.W."/>
            <person name="Fauchery L."/>
            <person name="Girlanda M."/>
            <person name="Hayes R.D."/>
            <person name="Keri Z."/>
            <person name="LaButti K."/>
            <person name="Lipzen A."/>
            <person name="Lombard V."/>
            <person name="Magnuson J."/>
            <person name="Maillard F."/>
            <person name="Murat C."/>
            <person name="Nolan M."/>
            <person name="Ohm R.A."/>
            <person name="Pangilinan J."/>
            <person name="Pereira M.F."/>
            <person name="Perotto S."/>
            <person name="Peter M."/>
            <person name="Pfister S."/>
            <person name="Riley R."/>
            <person name="Sitrit Y."/>
            <person name="Stielow J.B."/>
            <person name="Szollosi G."/>
            <person name="Zifcakova L."/>
            <person name="Stursova M."/>
            <person name="Spatafora J.W."/>
            <person name="Tedersoo L."/>
            <person name="Vaario L.M."/>
            <person name="Yamada A."/>
            <person name="Yan M."/>
            <person name="Wang P."/>
            <person name="Xu J."/>
            <person name="Bruns T."/>
            <person name="Baldrian P."/>
            <person name="Vilgalys R."/>
            <person name="Dunand C."/>
            <person name="Henrissat B."/>
            <person name="Grigoriev I.V."/>
            <person name="Hibbett D."/>
            <person name="Nagy L.G."/>
            <person name="Martin F.M."/>
        </authorList>
    </citation>
    <scope>NUCLEOTIDE SEQUENCE</scope>
    <source>
        <strain evidence="2">UH-Tt-Lm1</strain>
    </source>
</reference>
<accession>A0A9P6LAV6</accession>
<reference evidence="2" key="2">
    <citation type="submission" date="2020-11" db="EMBL/GenBank/DDBJ databases">
        <authorList>
            <consortium name="DOE Joint Genome Institute"/>
            <person name="Kuo A."/>
            <person name="Miyauchi S."/>
            <person name="Kiss E."/>
            <person name="Drula E."/>
            <person name="Kohler A."/>
            <person name="Sanchez-Garcia M."/>
            <person name="Andreopoulos B."/>
            <person name="Barry K.W."/>
            <person name="Bonito G."/>
            <person name="Buee M."/>
            <person name="Carver A."/>
            <person name="Chen C."/>
            <person name="Cichocki N."/>
            <person name="Clum A."/>
            <person name="Culley D."/>
            <person name="Crous P.W."/>
            <person name="Fauchery L."/>
            <person name="Girlanda M."/>
            <person name="Hayes R."/>
            <person name="Keri Z."/>
            <person name="Labutti K."/>
            <person name="Lipzen A."/>
            <person name="Lombard V."/>
            <person name="Magnuson J."/>
            <person name="Maillard F."/>
            <person name="Morin E."/>
            <person name="Murat C."/>
            <person name="Nolan M."/>
            <person name="Ohm R."/>
            <person name="Pangilinan J."/>
            <person name="Pereira M."/>
            <person name="Perotto S."/>
            <person name="Peter M."/>
            <person name="Riley R."/>
            <person name="Sitrit Y."/>
            <person name="Stielow B."/>
            <person name="Szollosi G."/>
            <person name="Zifcakova L."/>
            <person name="Stursova M."/>
            <person name="Spatafora J.W."/>
            <person name="Tedersoo L."/>
            <person name="Vaario L.-M."/>
            <person name="Yamada A."/>
            <person name="Yan M."/>
            <person name="Wang P."/>
            <person name="Xu J."/>
            <person name="Bruns T."/>
            <person name="Baldrian P."/>
            <person name="Vilgalys R."/>
            <person name="Henrissat B."/>
            <person name="Grigoriev I.V."/>
            <person name="Hibbett D."/>
            <person name="Nagy L.G."/>
            <person name="Martin F.M."/>
        </authorList>
    </citation>
    <scope>NUCLEOTIDE SEQUENCE</scope>
    <source>
        <strain evidence="2">UH-Tt-Lm1</strain>
    </source>
</reference>
<name>A0A9P6LAV6_9AGAM</name>
<keyword evidence="1" id="KW-0812">Transmembrane</keyword>
<dbReference type="Proteomes" id="UP000736335">
    <property type="component" value="Unassembled WGS sequence"/>
</dbReference>
<keyword evidence="1" id="KW-0472">Membrane</keyword>
<proteinExistence type="predicted"/>